<evidence type="ECO:0000256" key="2">
    <source>
        <dbReference type="ARBA" id="ARBA00022517"/>
    </source>
</evidence>
<dbReference type="NCBIfam" id="TIGR02273">
    <property type="entry name" value="16S_RimM"/>
    <property type="match status" value="1"/>
</dbReference>
<keyword evidence="2 5" id="KW-0690">Ribosome biogenesis</keyword>
<dbReference type="Pfam" id="PF24986">
    <property type="entry name" value="PRC_RimM"/>
    <property type="match status" value="1"/>
</dbReference>
<evidence type="ECO:0000313" key="9">
    <source>
        <dbReference type="Proteomes" id="UP000262583"/>
    </source>
</evidence>
<dbReference type="HAMAP" id="MF_00014">
    <property type="entry name" value="Ribosome_mat_RimM"/>
    <property type="match status" value="1"/>
</dbReference>
<feature type="domain" description="RimM N-terminal" evidence="6">
    <location>
        <begin position="13"/>
        <end position="100"/>
    </location>
</feature>
<comment type="function">
    <text evidence="5">An accessory protein needed during the final step in the assembly of 30S ribosomal subunit, possibly for assembly of the head region. Essential for efficient processing of 16S rRNA. May be needed both before and after RbfA during the maturation of 16S rRNA. It has affinity for free ribosomal 30S subunits but not for 70S ribosomes.</text>
</comment>
<dbReference type="GO" id="GO:0006364">
    <property type="term" value="P:rRNA processing"/>
    <property type="evidence" value="ECO:0007669"/>
    <property type="project" value="UniProtKB-UniRule"/>
</dbReference>
<dbReference type="InterPro" id="IPR011961">
    <property type="entry name" value="RimM"/>
</dbReference>
<dbReference type="GO" id="GO:0043022">
    <property type="term" value="F:ribosome binding"/>
    <property type="evidence" value="ECO:0007669"/>
    <property type="project" value="InterPro"/>
</dbReference>
<comment type="similarity">
    <text evidence="5">Belongs to the RimM family.</text>
</comment>
<accession>A0A2Z4Y5Z9</accession>
<evidence type="ECO:0000256" key="1">
    <source>
        <dbReference type="ARBA" id="ARBA00022490"/>
    </source>
</evidence>
<evidence type="ECO:0000256" key="4">
    <source>
        <dbReference type="ARBA" id="ARBA00023186"/>
    </source>
</evidence>
<organism evidence="8 9">
    <name type="scientific">Sumerlaea chitinivorans</name>
    <dbReference type="NCBI Taxonomy" id="2250252"/>
    <lineage>
        <taxon>Bacteria</taxon>
        <taxon>Candidatus Sumerlaeota</taxon>
        <taxon>Candidatus Sumerlaeia</taxon>
        <taxon>Candidatus Sumerlaeales</taxon>
        <taxon>Candidatus Sumerlaeaceae</taxon>
        <taxon>Candidatus Sumerlaea</taxon>
    </lineage>
</organism>
<comment type="domain">
    <text evidence="5">The PRC barrel domain binds ribosomal protein uS19.</text>
</comment>
<keyword evidence="4 5" id="KW-0143">Chaperone</keyword>
<comment type="subunit">
    <text evidence="5">Binds ribosomal protein uS19.</text>
</comment>
<dbReference type="InterPro" id="IPR009000">
    <property type="entry name" value="Transl_B-barrel_sf"/>
</dbReference>
<dbReference type="GO" id="GO:0005840">
    <property type="term" value="C:ribosome"/>
    <property type="evidence" value="ECO:0007669"/>
    <property type="project" value="InterPro"/>
</dbReference>
<dbReference type="InterPro" id="IPR002676">
    <property type="entry name" value="RimM_N"/>
</dbReference>
<proteinExistence type="inferred from homology"/>
<dbReference type="GO" id="GO:0042274">
    <property type="term" value="P:ribosomal small subunit biogenesis"/>
    <property type="evidence" value="ECO:0007669"/>
    <property type="project" value="UniProtKB-UniRule"/>
</dbReference>
<sequence length="183" mass="20901">MENNFHESELIAVGKITRTQGNAGAVRLLPFFSPPDRLEELRSRLAFISHPEPTAPPTLRELHISAISYHKQFIILRFEEIPDMNAAEQLRGQTLYVREQDLWELEEGEFYAYRLIGLSVVDKHSGDSYGEVVAVEDGTAHDYLRVKSAKTEFLIPFVRAMVHEINFPDKRIIVDLPPGLTEL</sequence>
<keyword evidence="3 5" id="KW-0698">rRNA processing</keyword>
<dbReference type="Pfam" id="PF01782">
    <property type="entry name" value="RimM"/>
    <property type="match status" value="1"/>
</dbReference>
<dbReference type="InterPro" id="IPR056792">
    <property type="entry name" value="PRC_RimM"/>
</dbReference>
<dbReference type="GO" id="GO:0005737">
    <property type="term" value="C:cytoplasm"/>
    <property type="evidence" value="ECO:0007669"/>
    <property type="project" value="UniProtKB-SubCell"/>
</dbReference>
<evidence type="ECO:0000259" key="6">
    <source>
        <dbReference type="Pfam" id="PF01782"/>
    </source>
</evidence>
<dbReference type="InterPro" id="IPR036976">
    <property type="entry name" value="RimM_N_sf"/>
</dbReference>
<reference evidence="8 9" key="1">
    <citation type="submission" date="2018-05" db="EMBL/GenBank/DDBJ databases">
        <title>A metagenomic window into the 2 km-deep terrestrial subsurface aquifer revealed taxonomically and functionally diverse microbial community comprising novel uncultured bacterial lineages.</title>
        <authorList>
            <person name="Kadnikov V.V."/>
            <person name="Mardanov A.V."/>
            <person name="Beletsky A.V."/>
            <person name="Banks D."/>
            <person name="Pimenov N.V."/>
            <person name="Frank Y.A."/>
            <person name="Karnachuk O.V."/>
            <person name="Ravin N.V."/>
        </authorList>
    </citation>
    <scope>NUCLEOTIDE SEQUENCE [LARGE SCALE GENOMIC DNA]</scope>
    <source>
        <strain evidence="8">BY</strain>
    </source>
</reference>
<dbReference type="PANTHER" id="PTHR33692:SF1">
    <property type="entry name" value="RIBOSOME MATURATION FACTOR RIMM"/>
    <property type="match status" value="1"/>
</dbReference>
<dbReference type="EMBL" id="CP030759">
    <property type="protein sequence ID" value="AXA35933.1"/>
    <property type="molecule type" value="Genomic_DNA"/>
</dbReference>
<evidence type="ECO:0000256" key="3">
    <source>
        <dbReference type="ARBA" id="ARBA00022552"/>
    </source>
</evidence>
<dbReference type="Proteomes" id="UP000262583">
    <property type="component" value="Chromosome"/>
</dbReference>
<keyword evidence="1 5" id="KW-0963">Cytoplasm</keyword>
<evidence type="ECO:0000256" key="5">
    <source>
        <dbReference type="HAMAP-Rule" id="MF_00014"/>
    </source>
</evidence>
<feature type="domain" description="Ribosome maturation factor RimM PRC barrel" evidence="7">
    <location>
        <begin position="115"/>
        <end position="180"/>
    </location>
</feature>
<protein>
    <recommendedName>
        <fullName evidence="5">Ribosome maturation factor RimM</fullName>
    </recommendedName>
</protein>
<dbReference type="PANTHER" id="PTHR33692">
    <property type="entry name" value="RIBOSOME MATURATION FACTOR RIMM"/>
    <property type="match status" value="1"/>
</dbReference>
<dbReference type="Gene3D" id="2.40.30.60">
    <property type="entry name" value="RimM"/>
    <property type="match status" value="1"/>
</dbReference>
<dbReference type="Gene3D" id="2.30.30.240">
    <property type="entry name" value="PRC-barrel domain"/>
    <property type="match status" value="1"/>
</dbReference>
<dbReference type="SUPFAM" id="SSF50447">
    <property type="entry name" value="Translation proteins"/>
    <property type="match status" value="1"/>
</dbReference>
<evidence type="ECO:0000313" key="8">
    <source>
        <dbReference type="EMBL" id="AXA35933.1"/>
    </source>
</evidence>
<name>A0A2Z4Y5Z9_SUMC1</name>
<dbReference type="AlphaFoldDB" id="A0A2Z4Y5Z9"/>
<gene>
    <name evidence="5" type="primary">rimM</name>
    <name evidence="8" type="ORF">BRCON_1156</name>
</gene>
<evidence type="ECO:0000259" key="7">
    <source>
        <dbReference type="Pfam" id="PF24986"/>
    </source>
</evidence>
<dbReference type="InterPro" id="IPR011033">
    <property type="entry name" value="PRC_barrel-like_sf"/>
</dbReference>
<dbReference type="SUPFAM" id="SSF50346">
    <property type="entry name" value="PRC-barrel domain"/>
    <property type="match status" value="1"/>
</dbReference>
<comment type="subcellular location">
    <subcellularLocation>
        <location evidence="5">Cytoplasm</location>
    </subcellularLocation>
</comment>
<dbReference type="KEGG" id="schv:BRCON_1156"/>